<dbReference type="GO" id="GO:0003677">
    <property type="term" value="F:DNA binding"/>
    <property type="evidence" value="ECO:0007669"/>
    <property type="project" value="UniProtKB-KW"/>
</dbReference>
<dbReference type="RefSeq" id="WP_074732504.1">
    <property type="nucleotide sequence ID" value="NZ_FNYK01000050.1"/>
</dbReference>
<feature type="domain" description="SIS" evidence="5">
    <location>
        <begin position="125"/>
        <end position="263"/>
    </location>
</feature>
<dbReference type="PANTHER" id="PTHR30514:SF10">
    <property type="entry name" value="MURR_RPIR FAMILY TRANSCRIPTIONAL REGULATOR"/>
    <property type="match status" value="1"/>
</dbReference>
<dbReference type="InterPro" id="IPR035472">
    <property type="entry name" value="RpiR-like_SIS"/>
</dbReference>
<keyword evidence="2" id="KW-0238">DNA-binding</keyword>
<sequence>MNIRTQLELEDHFTDSEKEIARYILTNGKDVVKDSISTLAEKTYTSPATIVRLTKKIGLEGYNDFRIRYSAELEKLSLSDNEIDVNFPFTKESSYEEIMNNLILLSHQTLEHTKSLLDEKVLQKVVKMMKKARIIDLYGTENSLLAAALFQNKMTRIGKNVDMRSLDGSQTFLASASAPDHLAIVISYSGETENVIRWVKILKSKHTPLIAITSLGDNQLSRYADIIISTDTREKLFHKIAPFSSILSIEYILSVIYCCYFQEDYDGHLDHKISFDKMSDKRPAHLLKDEND</sequence>
<dbReference type="InterPro" id="IPR000281">
    <property type="entry name" value="HTH_RpiR"/>
</dbReference>
<dbReference type="InterPro" id="IPR046348">
    <property type="entry name" value="SIS_dom_sf"/>
</dbReference>
<dbReference type="Pfam" id="PF01380">
    <property type="entry name" value="SIS"/>
    <property type="match status" value="1"/>
</dbReference>
<dbReference type="PROSITE" id="PS51464">
    <property type="entry name" value="SIS"/>
    <property type="match status" value="1"/>
</dbReference>
<keyword evidence="1" id="KW-0805">Transcription regulation</keyword>
<dbReference type="Gene3D" id="3.40.50.10490">
    <property type="entry name" value="Glucose-6-phosphate isomerase like protein, domain 1"/>
    <property type="match status" value="1"/>
</dbReference>
<dbReference type="OrthoDB" id="3684496at2"/>
<dbReference type="EMBL" id="FNYK01000050">
    <property type="protein sequence ID" value="SEJ05939.1"/>
    <property type="molecule type" value="Genomic_DNA"/>
</dbReference>
<protein>
    <submittedName>
        <fullName evidence="6">Transcriptional regulator, RpiR family</fullName>
    </submittedName>
</protein>
<evidence type="ECO:0000256" key="2">
    <source>
        <dbReference type="ARBA" id="ARBA00023125"/>
    </source>
</evidence>
<dbReference type="InterPro" id="IPR047640">
    <property type="entry name" value="RpiR-like"/>
</dbReference>
<evidence type="ECO:0000256" key="1">
    <source>
        <dbReference type="ARBA" id="ARBA00023015"/>
    </source>
</evidence>
<dbReference type="PANTHER" id="PTHR30514">
    <property type="entry name" value="GLUCOKINASE"/>
    <property type="match status" value="1"/>
</dbReference>
<dbReference type="Gene3D" id="1.10.10.10">
    <property type="entry name" value="Winged helix-like DNA-binding domain superfamily/Winged helix DNA-binding domain"/>
    <property type="match status" value="1"/>
</dbReference>
<name>A0A1H6VMR7_9FIRM</name>
<gene>
    <name evidence="6" type="ORF">SAMN04487834_105017</name>
</gene>
<dbReference type="STRING" id="322505.SAMN04487836_1018"/>
<dbReference type="GO" id="GO:1901135">
    <property type="term" value="P:carbohydrate derivative metabolic process"/>
    <property type="evidence" value="ECO:0007669"/>
    <property type="project" value="InterPro"/>
</dbReference>
<organism evidence="6 7">
    <name type="scientific">Sharpea azabuensis</name>
    <dbReference type="NCBI Taxonomy" id="322505"/>
    <lineage>
        <taxon>Bacteria</taxon>
        <taxon>Bacillati</taxon>
        <taxon>Bacillota</taxon>
        <taxon>Erysipelotrichia</taxon>
        <taxon>Erysipelotrichales</taxon>
        <taxon>Coprobacillaceae</taxon>
        <taxon>Sharpea</taxon>
    </lineage>
</organism>
<evidence type="ECO:0000259" key="5">
    <source>
        <dbReference type="PROSITE" id="PS51464"/>
    </source>
</evidence>
<dbReference type="InterPro" id="IPR009057">
    <property type="entry name" value="Homeodomain-like_sf"/>
</dbReference>
<accession>A0A1H6VMR7</accession>
<dbReference type="InterPro" id="IPR001347">
    <property type="entry name" value="SIS_dom"/>
</dbReference>
<dbReference type="InterPro" id="IPR036388">
    <property type="entry name" value="WH-like_DNA-bd_sf"/>
</dbReference>
<evidence type="ECO:0000256" key="3">
    <source>
        <dbReference type="ARBA" id="ARBA00023163"/>
    </source>
</evidence>
<dbReference type="PROSITE" id="PS51071">
    <property type="entry name" value="HTH_RPIR"/>
    <property type="match status" value="1"/>
</dbReference>
<evidence type="ECO:0000259" key="4">
    <source>
        <dbReference type="PROSITE" id="PS51071"/>
    </source>
</evidence>
<dbReference type="SUPFAM" id="SSF46689">
    <property type="entry name" value="Homeodomain-like"/>
    <property type="match status" value="1"/>
</dbReference>
<evidence type="ECO:0000313" key="7">
    <source>
        <dbReference type="Proteomes" id="UP000183028"/>
    </source>
</evidence>
<proteinExistence type="predicted"/>
<evidence type="ECO:0000313" key="6">
    <source>
        <dbReference type="EMBL" id="SEJ05939.1"/>
    </source>
</evidence>
<dbReference type="AlphaFoldDB" id="A0A1H6VMR7"/>
<dbReference type="GO" id="GO:0003700">
    <property type="term" value="F:DNA-binding transcription factor activity"/>
    <property type="evidence" value="ECO:0007669"/>
    <property type="project" value="InterPro"/>
</dbReference>
<dbReference type="Proteomes" id="UP000183028">
    <property type="component" value="Unassembled WGS sequence"/>
</dbReference>
<dbReference type="CDD" id="cd05013">
    <property type="entry name" value="SIS_RpiR"/>
    <property type="match status" value="1"/>
</dbReference>
<dbReference type="SUPFAM" id="SSF53697">
    <property type="entry name" value="SIS domain"/>
    <property type="match status" value="1"/>
</dbReference>
<reference evidence="7" key="1">
    <citation type="submission" date="2016-10" db="EMBL/GenBank/DDBJ databases">
        <authorList>
            <person name="Varghese N."/>
        </authorList>
    </citation>
    <scope>NUCLEOTIDE SEQUENCE [LARGE SCALE GENOMIC DNA]</scope>
    <source>
        <strain evidence="7">DSM 20406</strain>
    </source>
</reference>
<dbReference type="Pfam" id="PF01418">
    <property type="entry name" value="HTH_6"/>
    <property type="match status" value="1"/>
</dbReference>
<feature type="domain" description="HTH rpiR-type" evidence="4">
    <location>
        <begin position="1"/>
        <end position="76"/>
    </location>
</feature>
<keyword evidence="3" id="KW-0804">Transcription</keyword>
<keyword evidence="7" id="KW-1185">Reference proteome</keyword>
<dbReference type="eggNOG" id="COG1737">
    <property type="taxonomic scope" value="Bacteria"/>
</dbReference>
<dbReference type="GO" id="GO:0097367">
    <property type="term" value="F:carbohydrate derivative binding"/>
    <property type="evidence" value="ECO:0007669"/>
    <property type="project" value="InterPro"/>
</dbReference>